<keyword evidence="4" id="KW-1185">Reference proteome</keyword>
<dbReference type="InterPro" id="IPR012340">
    <property type="entry name" value="NA-bd_OB-fold"/>
</dbReference>
<proteinExistence type="predicted"/>
<organism evidence="3 4">
    <name type="scientific">Cetraspora pellucida</name>
    <dbReference type="NCBI Taxonomy" id="1433469"/>
    <lineage>
        <taxon>Eukaryota</taxon>
        <taxon>Fungi</taxon>
        <taxon>Fungi incertae sedis</taxon>
        <taxon>Mucoromycota</taxon>
        <taxon>Glomeromycotina</taxon>
        <taxon>Glomeromycetes</taxon>
        <taxon>Diversisporales</taxon>
        <taxon>Gigasporaceae</taxon>
        <taxon>Cetraspora</taxon>
    </lineage>
</organism>
<gene>
    <name evidence="3" type="ORF">CPELLU_LOCUS4137</name>
</gene>
<accession>A0A9N9FHV8</accession>
<feature type="compositionally biased region" description="Basic and acidic residues" evidence="1">
    <location>
        <begin position="30"/>
        <end position="41"/>
    </location>
</feature>
<protein>
    <submittedName>
        <fullName evidence="3">3048_t:CDS:1</fullName>
    </submittedName>
</protein>
<evidence type="ECO:0000256" key="1">
    <source>
        <dbReference type="SAM" id="MobiDB-lite"/>
    </source>
</evidence>
<dbReference type="AlphaFoldDB" id="A0A9N9FHV8"/>
<dbReference type="Proteomes" id="UP000789759">
    <property type="component" value="Unassembled WGS sequence"/>
</dbReference>
<evidence type="ECO:0000313" key="3">
    <source>
        <dbReference type="EMBL" id="CAG8537438.1"/>
    </source>
</evidence>
<evidence type="ECO:0000313" key="4">
    <source>
        <dbReference type="Proteomes" id="UP000789759"/>
    </source>
</evidence>
<comment type="caution">
    <text evidence="3">The sequence shown here is derived from an EMBL/GenBank/DDBJ whole genome shotgun (WGS) entry which is preliminary data.</text>
</comment>
<dbReference type="EMBL" id="CAJVQA010002122">
    <property type="protein sequence ID" value="CAG8537438.1"/>
    <property type="molecule type" value="Genomic_DNA"/>
</dbReference>
<feature type="region of interest" description="Disordered" evidence="1">
    <location>
        <begin position="1"/>
        <end position="41"/>
    </location>
</feature>
<name>A0A9N9FHV8_9GLOM</name>
<reference evidence="3" key="1">
    <citation type="submission" date="2021-06" db="EMBL/GenBank/DDBJ databases">
        <authorList>
            <person name="Kallberg Y."/>
            <person name="Tangrot J."/>
            <person name="Rosling A."/>
        </authorList>
    </citation>
    <scope>NUCLEOTIDE SEQUENCE</scope>
    <source>
        <strain evidence="3">FL966</strain>
    </source>
</reference>
<dbReference type="Pfam" id="PF16450">
    <property type="entry name" value="Prot_ATP_ID_OB_C"/>
    <property type="match status" value="1"/>
</dbReference>
<dbReference type="OrthoDB" id="10255768at2759"/>
<dbReference type="Gene3D" id="2.40.50.140">
    <property type="entry name" value="Nucleic acid-binding proteins"/>
    <property type="match status" value="1"/>
</dbReference>
<feature type="domain" description="Proteasomal ATPase second OB" evidence="2">
    <location>
        <begin position="46"/>
        <end position="79"/>
    </location>
</feature>
<dbReference type="InterPro" id="IPR032501">
    <property type="entry name" value="Prot_ATP_ID_OB_2nd"/>
</dbReference>
<evidence type="ECO:0000259" key="2">
    <source>
        <dbReference type="Pfam" id="PF16450"/>
    </source>
</evidence>
<sequence>MGIPLPTRVGKKKKRGPDATSKLPAGRVCQQRERLKPQEEKAQAGVGSLKEIIDDDHAVVSSSTGPEYHVSILSSVDIQFYMPVVGVLQDNTDPMVSVMKLEKAPTELHADIGVLEQQIQGIKNRRITLNTSRNL</sequence>